<dbReference type="Pfam" id="PF14542">
    <property type="entry name" value="Acetyltransf_CG"/>
    <property type="match status" value="1"/>
</dbReference>
<evidence type="ECO:0000313" key="2">
    <source>
        <dbReference type="EMBL" id="MEQ7846083.1"/>
    </source>
</evidence>
<gene>
    <name evidence="2" type="ORF">V6R90_02245</name>
</gene>
<dbReference type="PANTHER" id="PTHR31435:SF10">
    <property type="entry name" value="BSR4717 PROTEIN"/>
    <property type="match status" value="1"/>
</dbReference>
<dbReference type="InterPro" id="IPR045057">
    <property type="entry name" value="Gcn5-rel_NAT"/>
</dbReference>
<dbReference type="PANTHER" id="PTHR31435">
    <property type="entry name" value="PROTEIN NATD1"/>
    <property type="match status" value="1"/>
</dbReference>
<keyword evidence="3" id="KW-1185">Reference proteome</keyword>
<sequence length="102" mass="10928">MSEQARTSGVTVRHEPGESRWAAYDGPELAGVAVYELADDPARVVFPHTVVRDGFEGRGVGSALARAALDEVRAAGERPVEPQCPFIAGWIGKHPDYADLVV</sequence>
<feature type="domain" description="N-acetyltransferase" evidence="1">
    <location>
        <begin position="13"/>
        <end position="102"/>
    </location>
</feature>
<dbReference type="Gene3D" id="3.40.630.30">
    <property type="match status" value="1"/>
</dbReference>
<dbReference type="PROSITE" id="PS51729">
    <property type="entry name" value="GNAT_YJDJ"/>
    <property type="match status" value="1"/>
</dbReference>
<dbReference type="CDD" id="cd04301">
    <property type="entry name" value="NAT_SF"/>
    <property type="match status" value="1"/>
</dbReference>
<comment type="caution">
    <text evidence="2">The sequence shown here is derived from an EMBL/GenBank/DDBJ whole genome shotgun (WGS) entry which is preliminary data.</text>
</comment>
<reference evidence="2 3" key="1">
    <citation type="submission" date="2024-02" db="EMBL/GenBank/DDBJ databases">
        <title>Full genome sequence of Nocardioides kribbensis.</title>
        <authorList>
            <person name="Poletto B.L."/>
            <person name="Silva G."/>
            <person name="Galante D."/>
            <person name="Campos K.R."/>
            <person name="Santos M.B.N."/>
            <person name="Sacchi C.T."/>
        </authorList>
    </citation>
    <scope>NUCLEOTIDE SEQUENCE [LARGE SCALE GENOMIC DNA]</scope>
    <source>
        <strain evidence="2 3">O4R</strain>
    </source>
</reference>
<accession>A0ABV1NUC3</accession>
<name>A0ABV1NUC3_9ACTN</name>
<organism evidence="2 3">
    <name type="scientific">Nocardioides kribbensis</name>
    <dbReference type="NCBI Taxonomy" id="305517"/>
    <lineage>
        <taxon>Bacteria</taxon>
        <taxon>Bacillati</taxon>
        <taxon>Actinomycetota</taxon>
        <taxon>Actinomycetes</taxon>
        <taxon>Propionibacteriales</taxon>
        <taxon>Nocardioidaceae</taxon>
        <taxon>Nocardioides</taxon>
    </lineage>
</organism>
<dbReference type="Proteomes" id="UP001482520">
    <property type="component" value="Unassembled WGS sequence"/>
</dbReference>
<dbReference type="SUPFAM" id="SSF55729">
    <property type="entry name" value="Acyl-CoA N-acyltransferases (Nat)"/>
    <property type="match status" value="1"/>
</dbReference>
<evidence type="ECO:0000259" key="1">
    <source>
        <dbReference type="PROSITE" id="PS51729"/>
    </source>
</evidence>
<protein>
    <submittedName>
        <fullName evidence="2">GNAT family N-acetyltransferase</fullName>
        <ecNumber evidence="2">2.3.1.-</ecNumber>
    </submittedName>
</protein>
<dbReference type="EMBL" id="JBEGDP010000002">
    <property type="protein sequence ID" value="MEQ7846083.1"/>
    <property type="molecule type" value="Genomic_DNA"/>
</dbReference>
<keyword evidence="2" id="KW-0808">Transferase</keyword>
<proteinExistence type="predicted"/>
<dbReference type="GO" id="GO:0016746">
    <property type="term" value="F:acyltransferase activity"/>
    <property type="evidence" value="ECO:0007669"/>
    <property type="project" value="UniProtKB-KW"/>
</dbReference>
<evidence type="ECO:0000313" key="3">
    <source>
        <dbReference type="Proteomes" id="UP001482520"/>
    </source>
</evidence>
<dbReference type="EC" id="2.3.1.-" evidence="2"/>
<dbReference type="RefSeq" id="WP_349803668.1">
    <property type="nucleotide sequence ID" value="NZ_JBEGDP010000002.1"/>
</dbReference>
<dbReference type="InterPro" id="IPR016181">
    <property type="entry name" value="Acyl_CoA_acyltransferase"/>
</dbReference>
<keyword evidence="2" id="KW-0012">Acyltransferase</keyword>
<dbReference type="InterPro" id="IPR031165">
    <property type="entry name" value="GNAT_YJDJ"/>
</dbReference>